<reference evidence="2 3" key="1">
    <citation type="submission" date="2016-10" db="EMBL/GenBank/DDBJ databases">
        <title>Arsenicibacter rosenii gen. nov., sp. nov., an efficient arsenic-methylating bacterium isolated from an arsenic-contaminated paddy soil.</title>
        <authorList>
            <person name="Huang K."/>
        </authorList>
    </citation>
    <scope>NUCLEOTIDE SEQUENCE [LARGE SCALE GENOMIC DNA]</scope>
    <source>
        <strain evidence="2 3">SM-1</strain>
    </source>
</reference>
<feature type="region of interest" description="Disordered" evidence="1">
    <location>
        <begin position="1"/>
        <end position="25"/>
    </location>
</feature>
<dbReference type="RefSeq" id="WP_071506509.1">
    <property type="nucleotide sequence ID" value="NZ_MORL01000033.1"/>
</dbReference>
<dbReference type="AlphaFoldDB" id="A0A1S2VAZ1"/>
<gene>
    <name evidence="2" type="ORF">BLX24_27800</name>
</gene>
<name>A0A1S2VAZ1_9BACT</name>
<evidence type="ECO:0000313" key="3">
    <source>
        <dbReference type="Proteomes" id="UP000181790"/>
    </source>
</evidence>
<feature type="compositionally biased region" description="Basic and acidic residues" evidence="1">
    <location>
        <begin position="1"/>
        <end position="19"/>
    </location>
</feature>
<sequence length="262" mass="29283">MSHEKVRSGTIAELKHDENNANQGTEFGNHLLRQSIEKLGVGRGVVAAKDGTIIGGNHVTEMLGELGIENVIFVPTDGKTLVVTQRTDIEPGSKEFHELALADNKVGEVNLNFNLDKVTELSDAFGIDMKSWGFEPEEKEKLRESYSANVGEVLYEPREASHRPDELFTAETRFDAEIEAIQNEGIRKMLKARAAYFATFNYAKIADYYAYQATAEEKPLFEKLALVLLDKDQLIAKGFAEIMEEMQELNGFTVGEEDSEDE</sequence>
<comment type="caution">
    <text evidence="2">The sequence shown here is derived from an EMBL/GenBank/DDBJ whole genome shotgun (WGS) entry which is preliminary data.</text>
</comment>
<evidence type="ECO:0000313" key="2">
    <source>
        <dbReference type="EMBL" id="OIN55862.1"/>
    </source>
</evidence>
<dbReference type="OrthoDB" id="965144at2"/>
<proteinExistence type="predicted"/>
<evidence type="ECO:0000256" key="1">
    <source>
        <dbReference type="SAM" id="MobiDB-lite"/>
    </source>
</evidence>
<evidence type="ECO:0008006" key="4">
    <source>
        <dbReference type="Google" id="ProtNLM"/>
    </source>
</evidence>
<organism evidence="2 3">
    <name type="scientific">Arsenicibacter rosenii</name>
    <dbReference type="NCBI Taxonomy" id="1750698"/>
    <lineage>
        <taxon>Bacteria</taxon>
        <taxon>Pseudomonadati</taxon>
        <taxon>Bacteroidota</taxon>
        <taxon>Cytophagia</taxon>
        <taxon>Cytophagales</taxon>
        <taxon>Spirosomataceae</taxon>
        <taxon>Arsenicibacter</taxon>
    </lineage>
</organism>
<keyword evidence="3" id="KW-1185">Reference proteome</keyword>
<protein>
    <recommendedName>
        <fullName evidence="4">DNA methylase</fullName>
    </recommendedName>
</protein>
<dbReference type="Proteomes" id="UP000181790">
    <property type="component" value="Unassembled WGS sequence"/>
</dbReference>
<dbReference type="EMBL" id="MORL01000033">
    <property type="protein sequence ID" value="OIN55862.1"/>
    <property type="molecule type" value="Genomic_DNA"/>
</dbReference>
<accession>A0A1S2VAZ1</accession>